<reference evidence="2 4" key="2">
    <citation type="submission" date="2016-11" db="EMBL/GenBank/DDBJ databases">
        <authorList>
            <person name="Jaros S."/>
            <person name="Januszkiewicz K."/>
            <person name="Wedrychowicz H."/>
        </authorList>
    </citation>
    <scope>NUCLEOTIDE SEQUENCE [LARGE SCALE GENOMIC DNA]</scope>
    <source>
        <strain evidence="2 4">DSM 17137</strain>
    </source>
</reference>
<dbReference type="PATRIC" id="fig|1121477.3.peg.1583"/>
<dbReference type="EMBL" id="LAJF01000036">
    <property type="protein sequence ID" value="KKB86472.1"/>
    <property type="molecule type" value="Genomic_DNA"/>
</dbReference>
<gene>
    <name evidence="2" type="ORF">SAMN02745223_01294</name>
    <name evidence="1" type="ORF">VW29_02645</name>
</gene>
<dbReference type="Proteomes" id="UP000184533">
    <property type="component" value="Unassembled WGS sequence"/>
</dbReference>
<dbReference type="AlphaFoldDB" id="A0A0F5LXT7"/>
<accession>A0A0F5LXT7</accession>
<organism evidence="1 3">
    <name type="scientific">Devosia limi DSM 17137</name>
    <dbReference type="NCBI Taxonomy" id="1121477"/>
    <lineage>
        <taxon>Bacteria</taxon>
        <taxon>Pseudomonadati</taxon>
        <taxon>Pseudomonadota</taxon>
        <taxon>Alphaproteobacteria</taxon>
        <taxon>Hyphomicrobiales</taxon>
        <taxon>Devosiaceae</taxon>
        <taxon>Devosia</taxon>
    </lineage>
</organism>
<name>A0A0F5LXT7_9HYPH</name>
<dbReference type="STRING" id="1121477.SAMN02745223_01294"/>
<dbReference type="EMBL" id="FQVC01000003">
    <property type="protein sequence ID" value="SHE87632.1"/>
    <property type="molecule type" value="Genomic_DNA"/>
</dbReference>
<evidence type="ECO:0000313" key="1">
    <source>
        <dbReference type="EMBL" id="KKB86472.1"/>
    </source>
</evidence>
<keyword evidence="3" id="KW-1185">Reference proteome</keyword>
<dbReference type="Proteomes" id="UP000033608">
    <property type="component" value="Unassembled WGS sequence"/>
</dbReference>
<evidence type="ECO:0000313" key="2">
    <source>
        <dbReference type="EMBL" id="SHE87632.1"/>
    </source>
</evidence>
<proteinExistence type="predicted"/>
<reference evidence="1 3" key="1">
    <citation type="submission" date="2015-03" db="EMBL/GenBank/DDBJ databases">
        <authorList>
            <person name="Hassan Y.I."/>
            <person name="Lepp D."/>
            <person name="Zhou T."/>
        </authorList>
    </citation>
    <scope>NUCLEOTIDE SEQUENCE [LARGE SCALE GENOMIC DNA]</scope>
    <source>
        <strain evidence="1 3">DSM 17137</strain>
    </source>
</reference>
<evidence type="ECO:0000313" key="4">
    <source>
        <dbReference type="Proteomes" id="UP000184533"/>
    </source>
</evidence>
<dbReference type="OrthoDB" id="8265479at2"/>
<protein>
    <submittedName>
        <fullName evidence="1">Uncharacterized protein</fullName>
    </submittedName>
</protein>
<sequence>MAVTEPLDLLDGFPGWSTSFDLMARQEQSRSAAGRTRTKDFGSPLWRASYVSRVMRANELDRWRAILSAAMNDQMTFYGRALSRCRPIHHPGNLPLPTGTLHTIGANNKSIRADGLPTIRLDIGDLIQIGPNLHQVREPAAAVAGLTPLFEIRPHLWPAAFTGQAVVIAKPSCLMVIVPNSLQASGDLRTGRGSVSFDAIEARG</sequence>
<dbReference type="RefSeq" id="WP_046133801.1">
    <property type="nucleotide sequence ID" value="NZ_FQVC01000003.1"/>
</dbReference>
<evidence type="ECO:0000313" key="3">
    <source>
        <dbReference type="Proteomes" id="UP000033608"/>
    </source>
</evidence>